<evidence type="ECO:0000313" key="1">
    <source>
        <dbReference type="EMBL" id="ADU11828.1"/>
    </source>
</evidence>
<dbReference type="KEGG" id="aex:Astex_0127"/>
<dbReference type="RefSeq" id="WP_013477662.1">
    <property type="nucleotide sequence ID" value="NC_014816.1"/>
</dbReference>
<proteinExistence type="predicted"/>
<dbReference type="STRING" id="573065.Astex_0127"/>
<name>E8RNJ7_ASTEC</name>
<evidence type="ECO:0000313" key="2">
    <source>
        <dbReference type="Proteomes" id="UP000001492"/>
    </source>
</evidence>
<dbReference type="HOGENOM" id="CLU_2165753_0_0_5"/>
<accession>E8RNJ7</accession>
<gene>
    <name evidence="1" type="ordered locus">Astex_0127</name>
</gene>
<dbReference type="AlphaFoldDB" id="E8RNJ7"/>
<dbReference type="OrthoDB" id="9834543at2"/>
<sequence>MSDVFDKLYEAGLTAIGTPLMSIELAQQVINYAKSKNCAPVILETYEIIGDIEQPHIDFGITYPTYENETLELKPTQKILKMFEIFNETLNILNTCEGTFKVVLYLEEIY</sequence>
<protein>
    <submittedName>
        <fullName evidence="1">Uncharacterized protein</fullName>
    </submittedName>
</protein>
<reference evidence="2" key="1">
    <citation type="submission" date="2010-12" db="EMBL/GenBank/DDBJ databases">
        <title>Complete sequence of chromosome 1 of Asticcacaulis excentricus CB 48.</title>
        <authorList>
            <consortium name="US DOE Joint Genome Institute"/>
            <person name="Lucas S."/>
            <person name="Copeland A."/>
            <person name="Lapidus A."/>
            <person name="Cheng J.-F."/>
            <person name="Bruce D."/>
            <person name="Goodwin L."/>
            <person name="Pitluck S."/>
            <person name="Teshima H."/>
            <person name="Davenport K."/>
            <person name="Detter J.C."/>
            <person name="Han C."/>
            <person name="Tapia R."/>
            <person name="Land M."/>
            <person name="Hauser L."/>
            <person name="Jeffries C."/>
            <person name="Kyrpides N."/>
            <person name="Ivanova N."/>
            <person name="Ovchinnikova G."/>
            <person name="Brun Y.V."/>
            <person name="Woyke T."/>
        </authorList>
    </citation>
    <scope>NUCLEOTIDE SEQUENCE [LARGE SCALE GENOMIC DNA]</scope>
    <source>
        <strain evidence="2">ATCC 15261 / DSM 4724 / KCTC 12464 / NCIMB 9791 / VKM B-1370 / CB 48</strain>
    </source>
</reference>
<keyword evidence="2" id="KW-1185">Reference proteome</keyword>
<dbReference type="EMBL" id="CP002395">
    <property type="protein sequence ID" value="ADU11828.1"/>
    <property type="molecule type" value="Genomic_DNA"/>
</dbReference>
<organism evidence="1 2">
    <name type="scientific">Asticcacaulis excentricus (strain ATCC 15261 / DSM 4724 / KCTC 12464 / NCIMB 9791 / VKM B-1370 / CB 48)</name>
    <dbReference type="NCBI Taxonomy" id="573065"/>
    <lineage>
        <taxon>Bacteria</taxon>
        <taxon>Pseudomonadati</taxon>
        <taxon>Pseudomonadota</taxon>
        <taxon>Alphaproteobacteria</taxon>
        <taxon>Caulobacterales</taxon>
        <taxon>Caulobacteraceae</taxon>
        <taxon>Asticcacaulis</taxon>
    </lineage>
</organism>
<dbReference type="Proteomes" id="UP000001492">
    <property type="component" value="Chromosome 1"/>
</dbReference>